<gene>
    <name evidence="3" type="ORF">DL89DRAFT_320028</name>
</gene>
<sequence>MWPPAYTDGPRRPQHQQHEQQTAQTSSAGTSLREQYLNGRTVFTASAHTVSRVHGDVLDKAAMIASLASIALQHKLVIVVPWVVVQELDGLKTAHKSKMTSNGQVGSTSFLAREAIRYFEQELGRTVNDDQILDCCLYFMEKFGLPVTILSRDRNMNVKARINGCATCGDWTGTAAGLVDAIARCSGENTSSLRRKEQVSIEPIVIPDSPPHSQPPSAQALAVPKSRLRAGTTLPTLPVISYQPPQPQSFGPSFGAASGPIDDVRDSDANSFKKQRRSGDPASFVDVEMLVTSSPKAALDPSPQPHAPIYPPVAPVATPQQHAQALSHLLHQSLHGGLQQLQQQEAAKRNSITSRTAIGVSREVTKFTYSDTCGLHQATWQDVLQRHFAPPPWRSCTVMLTIILVHWNTFKEALPYDMRDKIRSILPWVMHVEGVDTCPQTSGPLPYTTPTTEAKQMQERLDQAVGLVNTMKQLLVQCEIVESDKQTDTREKLFKEWVTWARTNASGQ</sequence>
<protein>
    <recommendedName>
        <fullName evidence="2">PIN domain-containing protein</fullName>
    </recommendedName>
</protein>
<evidence type="ECO:0000313" key="3">
    <source>
        <dbReference type="EMBL" id="ORX74525.1"/>
    </source>
</evidence>
<dbReference type="OrthoDB" id="2017974at2759"/>
<dbReference type="EMBL" id="MCFD01000001">
    <property type="protein sequence ID" value="ORX74525.1"/>
    <property type="molecule type" value="Genomic_DNA"/>
</dbReference>
<feature type="region of interest" description="Disordered" evidence="1">
    <location>
        <begin position="240"/>
        <end position="284"/>
    </location>
</feature>
<dbReference type="AlphaFoldDB" id="A0A1Y1WMB4"/>
<dbReference type="GO" id="GO:0005634">
    <property type="term" value="C:nucleus"/>
    <property type="evidence" value="ECO:0007669"/>
    <property type="project" value="TreeGrafter"/>
</dbReference>
<reference evidence="3 4" key="1">
    <citation type="submission" date="2016-07" db="EMBL/GenBank/DDBJ databases">
        <title>Pervasive Adenine N6-methylation of Active Genes in Fungi.</title>
        <authorList>
            <consortium name="DOE Joint Genome Institute"/>
            <person name="Mondo S.J."/>
            <person name="Dannebaum R.O."/>
            <person name="Kuo R.C."/>
            <person name="Labutti K."/>
            <person name="Haridas S."/>
            <person name="Kuo A."/>
            <person name="Salamov A."/>
            <person name="Ahrendt S.R."/>
            <person name="Lipzen A."/>
            <person name="Sullivan W."/>
            <person name="Andreopoulos W.B."/>
            <person name="Clum A."/>
            <person name="Lindquist E."/>
            <person name="Daum C."/>
            <person name="Ramamoorthy G.K."/>
            <person name="Gryganskyi A."/>
            <person name="Culley D."/>
            <person name="Magnuson J.K."/>
            <person name="James T.Y."/>
            <person name="O'Malley M.A."/>
            <person name="Stajich J.E."/>
            <person name="Spatafora J.W."/>
            <person name="Visel A."/>
            <person name="Grigoriev I.V."/>
        </authorList>
    </citation>
    <scope>NUCLEOTIDE SEQUENCE [LARGE SCALE GENOMIC DNA]</scope>
    <source>
        <strain evidence="3 4">ATCC 12442</strain>
    </source>
</reference>
<feature type="compositionally biased region" description="Low complexity" evidence="1">
    <location>
        <begin position="19"/>
        <end position="28"/>
    </location>
</feature>
<dbReference type="Gene3D" id="3.40.50.1010">
    <property type="entry name" value="5'-nuclease"/>
    <property type="match status" value="2"/>
</dbReference>
<keyword evidence="4" id="KW-1185">Reference proteome</keyword>
<dbReference type="SMART" id="SM00670">
    <property type="entry name" value="PINc"/>
    <property type="match status" value="1"/>
</dbReference>
<dbReference type="Pfam" id="PF13638">
    <property type="entry name" value="PIN_4"/>
    <property type="match status" value="1"/>
</dbReference>
<evidence type="ECO:0000313" key="4">
    <source>
        <dbReference type="Proteomes" id="UP000193922"/>
    </source>
</evidence>
<dbReference type="STRING" id="61395.A0A1Y1WMB4"/>
<dbReference type="InterPro" id="IPR052626">
    <property type="entry name" value="SWT1_Regulator"/>
</dbReference>
<dbReference type="Proteomes" id="UP000193922">
    <property type="component" value="Unassembled WGS sequence"/>
</dbReference>
<feature type="region of interest" description="Disordered" evidence="1">
    <location>
        <begin position="1"/>
        <end position="30"/>
    </location>
</feature>
<dbReference type="GeneID" id="63807827"/>
<feature type="domain" description="PIN" evidence="2">
    <location>
        <begin position="54"/>
        <end position="158"/>
    </location>
</feature>
<dbReference type="PANTHER" id="PTHR16161:SF0">
    <property type="entry name" value="TRANSCRIPTIONAL PROTEIN SWT1"/>
    <property type="match status" value="1"/>
</dbReference>
<proteinExistence type="predicted"/>
<dbReference type="InterPro" id="IPR002716">
    <property type="entry name" value="PIN_dom"/>
</dbReference>
<evidence type="ECO:0000259" key="2">
    <source>
        <dbReference type="SMART" id="SM00670"/>
    </source>
</evidence>
<organism evidence="3 4">
    <name type="scientific">Linderina pennispora</name>
    <dbReference type="NCBI Taxonomy" id="61395"/>
    <lineage>
        <taxon>Eukaryota</taxon>
        <taxon>Fungi</taxon>
        <taxon>Fungi incertae sedis</taxon>
        <taxon>Zoopagomycota</taxon>
        <taxon>Kickxellomycotina</taxon>
        <taxon>Kickxellomycetes</taxon>
        <taxon>Kickxellales</taxon>
        <taxon>Kickxellaceae</taxon>
        <taxon>Linderina</taxon>
    </lineage>
</organism>
<accession>A0A1Y1WMB4</accession>
<dbReference type="PANTHER" id="PTHR16161">
    <property type="entry name" value="TRANSCRIPTIONAL PROTEIN SWT1"/>
    <property type="match status" value="1"/>
</dbReference>
<evidence type="ECO:0000256" key="1">
    <source>
        <dbReference type="SAM" id="MobiDB-lite"/>
    </source>
</evidence>
<comment type="caution">
    <text evidence="3">The sequence shown here is derived from an EMBL/GenBank/DDBJ whole genome shotgun (WGS) entry which is preliminary data.</text>
</comment>
<name>A0A1Y1WMB4_9FUNG</name>
<dbReference type="RefSeq" id="XP_040747736.1">
    <property type="nucleotide sequence ID" value="XM_040891179.1"/>
</dbReference>